<evidence type="ECO:0000256" key="1">
    <source>
        <dbReference type="SAM" id="SignalP"/>
    </source>
</evidence>
<dbReference type="RefSeq" id="WP_089406447.1">
    <property type="nucleotide sequence ID" value="NZ_FZOU01000001.1"/>
</dbReference>
<evidence type="ECO:0000313" key="2">
    <source>
        <dbReference type="EMBL" id="SNS23506.1"/>
    </source>
</evidence>
<dbReference type="EMBL" id="FZOU01000001">
    <property type="protein sequence ID" value="SNS23506.1"/>
    <property type="molecule type" value="Genomic_DNA"/>
</dbReference>
<keyword evidence="3" id="KW-1185">Reference proteome</keyword>
<feature type="signal peptide" evidence="1">
    <location>
        <begin position="1"/>
        <end position="33"/>
    </location>
</feature>
<evidence type="ECO:0008006" key="4">
    <source>
        <dbReference type="Google" id="ProtNLM"/>
    </source>
</evidence>
<organism evidence="2 3">
    <name type="scientific">Granulicella rosea</name>
    <dbReference type="NCBI Taxonomy" id="474952"/>
    <lineage>
        <taxon>Bacteria</taxon>
        <taxon>Pseudomonadati</taxon>
        <taxon>Acidobacteriota</taxon>
        <taxon>Terriglobia</taxon>
        <taxon>Terriglobales</taxon>
        <taxon>Acidobacteriaceae</taxon>
        <taxon>Granulicella</taxon>
    </lineage>
</organism>
<dbReference type="AlphaFoldDB" id="A0A239CTD2"/>
<protein>
    <recommendedName>
        <fullName evidence="4">PXPV repeat-containing protein</fullName>
    </recommendedName>
</protein>
<gene>
    <name evidence="2" type="ORF">SAMN05421770_101104</name>
</gene>
<reference evidence="2 3" key="1">
    <citation type="submission" date="2017-06" db="EMBL/GenBank/DDBJ databases">
        <authorList>
            <person name="Kim H.J."/>
            <person name="Triplett B.A."/>
        </authorList>
    </citation>
    <scope>NUCLEOTIDE SEQUENCE [LARGE SCALE GENOMIC DNA]</scope>
    <source>
        <strain evidence="2 3">DSM 18704</strain>
    </source>
</reference>
<sequence>MTITNVKAMVAKVLTVGVLAGAVVMAAPAKAEAQGFAVGVRFGAPVRPVYVAPRYYGPRYVVPAYGYGYGYRHDGWAYDRYHHGPVYGYRR</sequence>
<accession>A0A239CTD2</accession>
<name>A0A239CTD2_9BACT</name>
<feature type="chain" id="PRO_5013371543" description="PXPV repeat-containing protein" evidence="1">
    <location>
        <begin position="34"/>
        <end position="91"/>
    </location>
</feature>
<evidence type="ECO:0000313" key="3">
    <source>
        <dbReference type="Proteomes" id="UP000198356"/>
    </source>
</evidence>
<proteinExistence type="predicted"/>
<keyword evidence="1" id="KW-0732">Signal</keyword>
<dbReference type="Proteomes" id="UP000198356">
    <property type="component" value="Unassembled WGS sequence"/>
</dbReference>